<evidence type="ECO:0000313" key="3">
    <source>
        <dbReference type="EMBL" id="CAD7453070.1"/>
    </source>
</evidence>
<reference evidence="3" key="1">
    <citation type="submission" date="2020-11" db="EMBL/GenBank/DDBJ databases">
        <authorList>
            <person name="Tran Van P."/>
        </authorList>
    </citation>
    <scope>NUCLEOTIDE SEQUENCE</scope>
</reference>
<evidence type="ECO:0000256" key="1">
    <source>
        <dbReference type="SAM" id="MobiDB-lite"/>
    </source>
</evidence>
<gene>
    <name evidence="3" type="ORF">TTEB3V08_LOCUS1224</name>
</gene>
<sequence length="254" mass="26577">MKPFVFFAVVAVVCGLVFADMSADAMPDFEVGGSDEAPHRAVRSPCGGGGRGGGGGGPGGPPPPPPPTNEEVHPHLRGGRVENPCGKTPFSAPDLNGPVFGSLVHCESSALDHASTKVGISLFYIRLASNQCLTDKIINVVYPTEIRTSISPSSAVELNTTSALANYATEAAENVREINLSITIDQLPTTALSHLTTEKTLGMNMKKHRIVPMVCQEKTPPLTFDVFNITTGGNVELGRDGNGGQGVFRSGVKP</sequence>
<dbReference type="EMBL" id="OE000247">
    <property type="protein sequence ID" value="CAD7453070.1"/>
    <property type="molecule type" value="Genomic_DNA"/>
</dbReference>
<dbReference type="AlphaFoldDB" id="A0A7R9FGI6"/>
<accession>A0A7R9FGI6</accession>
<feature type="compositionally biased region" description="Gly residues" evidence="1">
    <location>
        <begin position="46"/>
        <end position="58"/>
    </location>
</feature>
<organism evidence="3">
    <name type="scientific">Timema tahoe</name>
    <dbReference type="NCBI Taxonomy" id="61484"/>
    <lineage>
        <taxon>Eukaryota</taxon>
        <taxon>Metazoa</taxon>
        <taxon>Ecdysozoa</taxon>
        <taxon>Arthropoda</taxon>
        <taxon>Hexapoda</taxon>
        <taxon>Insecta</taxon>
        <taxon>Pterygota</taxon>
        <taxon>Neoptera</taxon>
        <taxon>Polyneoptera</taxon>
        <taxon>Phasmatodea</taxon>
        <taxon>Timematodea</taxon>
        <taxon>Timematoidea</taxon>
        <taxon>Timematidae</taxon>
        <taxon>Timema</taxon>
    </lineage>
</organism>
<proteinExistence type="predicted"/>
<keyword evidence="2" id="KW-0732">Signal</keyword>
<feature type="chain" id="PRO_5030806334" evidence="2">
    <location>
        <begin position="20"/>
        <end position="254"/>
    </location>
</feature>
<protein>
    <submittedName>
        <fullName evidence="3">Uncharacterized protein</fullName>
    </submittedName>
</protein>
<feature type="region of interest" description="Disordered" evidence="1">
    <location>
        <begin position="31"/>
        <end position="80"/>
    </location>
</feature>
<feature type="compositionally biased region" description="Pro residues" evidence="1">
    <location>
        <begin position="59"/>
        <end position="68"/>
    </location>
</feature>
<evidence type="ECO:0000256" key="2">
    <source>
        <dbReference type="SAM" id="SignalP"/>
    </source>
</evidence>
<feature type="signal peptide" evidence="2">
    <location>
        <begin position="1"/>
        <end position="19"/>
    </location>
</feature>
<name>A0A7R9FGI6_9NEOP</name>